<gene>
    <name evidence="6" type="ORF">S06H3_36958</name>
</gene>
<feature type="non-terminal residue" evidence="6">
    <location>
        <position position="270"/>
    </location>
</feature>
<sequence length="270" mass="29818">VINKAQPKSRRNRSGYNIAGICHNGRIDLARLLAGSEGTLAIFTKITLRTVEMPAAKGLLQLEFDCLEKMAQAVPIIVDNGASACELMDKNLIDMAFEALPEYRDVLPAGAAAVLLVEHTGQTQEQVKEKIEETDRLLGAIASGRSIFLEPKAQERLWKSRKDAGPLVHRKRGNKHPTEFIEDTSVENTRLLEYISGLHEIGKRYDIEMCFYGHAGDGLLHVRPYLDLSDPAEVEKMRAIANDVFSLAWSLGGSISGEHAEGLIRAAFVR</sequence>
<comment type="cofactor">
    <cofactor evidence="1">
        <name>FAD</name>
        <dbReference type="ChEBI" id="CHEBI:57692"/>
    </cofactor>
</comment>
<dbReference type="Gene3D" id="3.30.70.2190">
    <property type="match status" value="1"/>
</dbReference>
<dbReference type="InterPro" id="IPR016169">
    <property type="entry name" value="FAD-bd_PCMH_sub2"/>
</dbReference>
<dbReference type="InterPro" id="IPR016164">
    <property type="entry name" value="FAD-linked_Oxase-like_C"/>
</dbReference>
<keyword evidence="4" id="KW-0560">Oxidoreductase</keyword>
<dbReference type="PANTHER" id="PTHR11748:SF119">
    <property type="entry name" value="D-2-HYDROXYGLUTARATE DEHYDROGENASE"/>
    <property type="match status" value="1"/>
</dbReference>
<feature type="non-terminal residue" evidence="6">
    <location>
        <position position="1"/>
    </location>
</feature>
<dbReference type="AlphaFoldDB" id="X1LKN8"/>
<dbReference type="GO" id="GO:1903457">
    <property type="term" value="P:lactate catabolic process"/>
    <property type="evidence" value="ECO:0007669"/>
    <property type="project" value="TreeGrafter"/>
</dbReference>
<dbReference type="PANTHER" id="PTHR11748">
    <property type="entry name" value="D-LACTATE DEHYDROGENASE"/>
    <property type="match status" value="1"/>
</dbReference>
<evidence type="ECO:0000313" key="6">
    <source>
        <dbReference type="EMBL" id="GAI19937.1"/>
    </source>
</evidence>
<evidence type="ECO:0000256" key="4">
    <source>
        <dbReference type="ARBA" id="ARBA00023002"/>
    </source>
</evidence>
<dbReference type="InterPro" id="IPR036318">
    <property type="entry name" value="FAD-bd_PCMH-like_sf"/>
</dbReference>
<keyword evidence="3" id="KW-0274">FAD</keyword>
<dbReference type="SUPFAM" id="SSF55103">
    <property type="entry name" value="FAD-linked oxidases, C-terminal domain"/>
    <property type="match status" value="1"/>
</dbReference>
<feature type="domain" description="FAD-binding oxidoreductase/transferase type 4 C-terminal" evidence="5">
    <location>
        <begin position="54"/>
        <end position="269"/>
    </location>
</feature>
<evidence type="ECO:0000256" key="3">
    <source>
        <dbReference type="ARBA" id="ARBA00022827"/>
    </source>
</evidence>
<evidence type="ECO:0000256" key="1">
    <source>
        <dbReference type="ARBA" id="ARBA00001974"/>
    </source>
</evidence>
<name>X1LKN8_9ZZZZ</name>
<accession>X1LKN8</accession>
<dbReference type="Gene3D" id="3.30.465.10">
    <property type="match status" value="1"/>
</dbReference>
<organism evidence="6">
    <name type="scientific">marine sediment metagenome</name>
    <dbReference type="NCBI Taxonomy" id="412755"/>
    <lineage>
        <taxon>unclassified sequences</taxon>
        <taxon>metagenomes</taxon>
        <taxon>ecological metagenomes</taxon>
    </lineage>
</organism>
<keyword evidence="2" id="KW-0285">Flavoprotein</keyword>
<proteinExistence type="predicted"/>
<dbReference type="GO" id="GO:0008720">
    <property type="term" value="F:D-lactate dehydrogenase (NAD+) activity"/>
    <property type="evidence" value="ECO:0007669"/>
    <property type="project" value="TreeGrafter"/>
</dbReference>
<evidence type="ECO:0000256" key="2">
    <source>
        <dbReference type="ARBA" id="ARBA00022630"/>
    </source>
</evidence>
<dbReference type="GO" id="GO:0004458">
    <property type="term" value="F:D-lactate dehydrogenase (cytochrome) activity"/>
    <property type="evidence" value="ECO:0007669"/>
    <property type="project" value="TreeGrafter"/>
</dbReference>
<comment type="caution">
    <text evidence="6">The sequence shown here is derived from an EMBL/GenBank/DDBJ whole genome shotgun (WGS) entry which is preliminary data.</text>
</comment>
<reference evidence="6" key="1">
    <citation type="journal article" date="2014" name="Front. Microbiol.">
        <title>High frequency of phylogenetically diverse reductive dehalogenase-homologous genes in deep subseafloor sedimentary metagenomes.</title>
        <authorList>
            <person name="Kawai M."/>
            <person name="Futagami T."/>
            <person name="Toyoda A."/>
            <person name="Takaki Y."/>
            <person name="Nishi S."/>
            <person name="Hori S."/>
            <person name="Arai W."/>
            <person name="Tsubouchi T."/>
            <person name="Morono Y."/>
            <person name="Uchiyama I."/>
            <person name="Ito T."/>
            <person name="Fujiyama A."/>
            <person name="Inagaki F."/>
            <person name="Takami H."/>
        </authorList>
    </citation>
    <scope>NUCLEOTIDE SEQUENCE</scope>
    <source>
        <strain evidence="6">Expedition CK06-06</strain>
    </source>
</reference>
<protein>
    <recommendedName>
        <fullName evidence="5">FAD-binding oxidoreductase/transferase type 4 C-terminal domain-containing protein</fullName>
    </recommendedName>
</protein>
<dbReference type="InterPro" id="IPR004113">
    <property type="entry name" value="FAD-bd_oxidored_4_C"/>
</dbReference>
<dbReference type="EMBL" id="BARV01022408">
    <property type="protein sequence ID" value="GAI19937.1"/>
    <property type="molecule type" value="Genomic_DNA"/>
</dbReference>
<dbReference type="Gene3D" id="3.30.70.2740">
    <property type="match status" value="1"/>
</dbReference>
<dbReference type="GO" id="GO:0050660">
    <property type="term" value="F:flavin adenine dinucleotide binding"/>
    <property type="evidence" value="ECO:0007669"/>
    <property type="project" value="InterPro"/>
</dbReference>
<dbReference type="Pfam" id="PF02913">
    <property type="entry name" value="FAD-oxidase_C"/>
    <property type="match status" value="1"/>
</dbReference>
<evidence type="ECO:0000259" key="5">
    <source>
        <dbReference type="Pfam" id="PF02913"/>
    </source>
</evidence>
<dbReference type="SUPFAM" id="SSF56176">
    <property type="entry name" value="FAD-binding/transporter-associated domain-like"/>
    <property type="match status" value="1"/>
</dbReference>